<evidence type="ECO:0000259" key="1">
    <source>
        <dbReference type="Pfam" id="PF13977"/>
    </source>
</evidence>
<dbReference type="Gene3D" id="1.10.357.10">
    <property type="entry name" value="Tetracycline Repressor, domain 2"/>
    <property type="match status" value="1"/>
</dbReference>
<sequence length="201" mass="21968">MTFSPAAGASDPRRDAIDAAARRIAVRHGLSGITLRRLTADVGVAPGVIAELEPSMGALIARTFDELATSELHDTQRDIDAAASPLEALRLMIEALLQDSHNNFNSIWADAWSLGRHNIPLARVAREASIEWQEMFRILFQNGIDQGQFVARDADLVAQEFLALIDAATAYRLVGFGTKETHLDLLRRTMEHSLGLPASTL</sequence>
<dbReference type="InterPro" id="IPR036271">
    <property type="entry name" value="Tet_transcr_reg_TetR-rel_C_sf"/>
</dbReference>
<dbReference type="AlphaFoldDB" id="A0A495IJ90"/>
<protein>
    <submittedName>
        <fullName evidence="2">TetR family transcriptional regulator</fullName>
    </submittedName>
</protein>
<dbReference type="Pfam" id="PF13977">
    <property type="entry name" value="TetR_C_6"/>
    <property type="match status" value="1"/>
</dbReference>
<gene>
    <name evidence="2" type="ORF">C8E83_3218</name>
</gene>
<dbReference type="InterPro" id="IPR039538">
    <property type="entry name" value="BetI_C"/>
</dbReference>
<evidence type="ECO:0000313" key="3">
    <source>
        <dbReference type="Proteomes" id="UP000280008"/>
    </source>
</evidence>
<name>A0A495IJ90_9MICO</name>
<dbReference type="EMBL" id="RBKS01000001">
    <property type="protein sequence ID" value="RKR76054.1"/>
    <property type="molecule type" value="Genomic_DNA"/>
</dbReference>
<dbReference type="InterPro" id="IPR009057">
    <property type="entry name" value="Homeodomain-like_sf"/>
</dbReference>
<reference evidence="2 3" key="1">
    <citation type="submission" date="2018-10" db="EMBL/GenBank/DDBJ databases">
        <title>Sequencing the genomes of 1000 actinobacteria strains.</title>
        <authorList>
            <person name="Klenk H.-P."/>
        </authorList>
    </citation>
    <scope>NUCLEOTIDE SEQUENCE [LARGE SCALE GENOMIC DNA]</scope>
    <source>
        <strain evidence="2 3">DSM 17894</strain>
    </source>
</reference>
<dbReference type="Proteomes" id="UP000280008">
    <property type="component" value="Unassembled WGS sequence"/>
</dbReference>
<dbReference type="SUPFAM" id="SSF48498">
    <property type="entry name" value="Tetracyclin repressor-like, C-terminal domain"/>
    <property type="match status" value="1"/>
</dbReference>
<evidence type="ECO:0000313" key="2">
    <source>
        <dbReference type="EMBL" id="RKR76054.1"/>
    </source>
</evidence>
<comment type="caution">
    <text evidence="2">The sequence shown here is derived from an EMBL/GenBank/DDBJ whole genome shotgun (WGS) entry which is preliminary data.</text>
</comment>
<proteinExistence type="predicted"/>
<dbReference type="SUPFAM" id="SSF46689">
    <property type="entry name" value="Homeodomain-like"/>
    <property type="match status" value="1"/>
</dbReference>
<keyword evidence="3" id="KW-1185">Reference proteome</keyword>
<accession>A0A495IJ90</accession>
<feature type="domain" description="BetI-type transcriptional repressor C-terminal" evidence="1">
    <location>
        <begin position="85"/>
        <end position="166"/>
    </location>
</feature>
<dbReference type="RefSeq" id="WP_121370954.1">
    <property type="nucleotide sequence ID" value="NZ_RBKS01000001.1"/>
</dbReference>
<organism evidence="2 3">
    <name type="scientific">Frondihabitans australicus</name>
    <dbReference type="NCBI Taxonomy" id="386892"/>
    <lineage>
        <taxon>Bacteria</taxon>
        <taxon>Bacillati</taxon>
        <taxon>Actinomycetota</taxon>
        <taxon>Actinomycetes</taxon>
        <taxon>Micrococcales</taxon>
        <taxon>Microbacteriaceae</taxon>
        <taxon>Frondihabitans</taxon>
    </lineage>
</organism>
<dbReference type="OrthoDB" id="4548508at2"/>